<feature type="domain" description="HTH araC/xylS-type" evidence="4">
    <location>
        <begin position="179"/>
        <end position="277"/>
    </location>
</feature>
<dbReference type="InterPro" id="IPR009057">
    <property type="entry name" value="Homeodomain-like_sf"/>
</dbReference>
<dbReference type="InterPro" id="IPR035418">
    <property type="entry name" value="AraC-bd_2"/>
</dbReference>
<dbReference type="Proteomes" id="UP000254101">
    <property type="component" value="Unassembled WGS sequence"/>
</dbReference>
<proteinExistence type="predicted"/>
<protein>
    <submittedName>
        <fullName evidence="5">Helix-turn-helix domain-containing protein</fullName>
    </submittedName>
</protein>
<dbReference type="RefSeq" id="WP_115490549.1">
    <property type="nucleotide sequence ID" value="NZ_JACHWW010000001.1"/>
</dbReference>
<dbReference type="SUPFAM" id="SSF46689">
    <property type="entry name" value="Homeodomain-like"/>
    <property type="match status" value="2"/>
</dbReference>
<evidence type="ECO:0000256" key="1">
    <source>
        <dbReference type="ARBA" id="ARBA00023015"/>
    </source>
</evidence>
<dbReference type="EMBL" id="QRBB01000001">
    <property type="protein sequence ID" value="RDS76314.1"/>
    <property type="molecule type" value="Genomic_DNA"/>
</dbReference>
<keyword evidence="6" id="KW-1185">Reference proteome</keyword>
<keyword evidence="3" id="KW-0804">Transcription</keyword>
<dbReference type="AlphaFoldDB" id="A0A395LLK8"/>
<reference evidence="5 6" key="1">
    <citation type="submission" date="2018-07" db="EMBL/GenBank/DDBJ databases">
        <title>Erythrobacter nanhaiensis sp. nov., a novel member of the genus Erythrobacter isolated from the South China Sea.</title>
        <authorList>
            <person name="Chen X."/>
            <person name="Liu J."/>
        </authorList>
    </citation>
    <scope>NUCLEOTIDE SEQUENCE [LARGE SCALE GENOMIC DNA]</scope>
    <source>
        <strain evidence="5 6">S-5</strain>
    </source>
</reference>
<organism evidence="5 6">
    <name type="scientific">Alteriqipengyuania lutimaris</name>
    <dbReference type="NCBI Taxonomy" id="1538146"/>
    <lineage>
        <taxon>Bacteria</taxon>
        <taxon>Pseudomonadati</taxon>
        <taxon>Pseudomonadota</taxon>
        <taxon>Alphaproteobacteria</taxon>
        <taxon>Sphingomonadales</taxon>
        <taxon>Erythrobacteraceae</taxon>
        <taxon>Alteriqipengyuania</taxon>
    </lineage>
</organism>
<dbReference type="InterPro" id="IPR050204">
    <property type="entry name" value="AraC_XylS_family_regulators"/>
</dbReference>
<evidence type="ECO:0000256" key="3">
    <source>
        <dbReference type="ARBA" id="ARBA00023163"/>
    </source>
</evidence>
<evidence type="ECO:0000256" key="2">
    <source>
        <dbReference type="ARBA" id="ARBA00023125"/>
    </source>
</evidence>
<name>A0A395LLK8_9SPHN</name>
<dbReference type="Gene3D" id="1.10.10.60">
    <property type="entry name" value="Homeodomain-like"/>
    <property type="match status" value="1"/>
</dbReference>
<evidence type="ECO:0000313" key="5">
    <source>
        <dbReference type="EMBL" id="RDS76314.1"/>
    </source>
</evidence>
<evidence type="ECO:0000259" key="4">
    <source>
        <dbReference type="PROSITE" id="PS01124"/>
    </source>
</evidence>
<dbReference type="PROSITE" id="PS01124">
    <property type="entry name" value="HTH_ARAC_FAMILY_2"/>
    <property type="match status" value="1"/>
</dbReference>
<comment type="caution">
    <text evidence="5">The sequence shown here is derived from an EMBL/GenBank/DDBJ whole genome shotgun (WGS) entry which is preliminary data.</text>
</comment>
<dbReference type="InterPro" id="IPR018060">
    <property type="entry name" value="HTH_AraC"/>
</dbReference>
<dbReference type="Pfam" id="PF12833">
    <property type="entry name" value="HTH_18"/>
    <property type="match status" value="1"/>
</dbReference>
<dbReference type="Pfam" id="PF14525">
    <property type="entry name" value="AraC_binding_2"/>
    <property type="match status" value="1"/>
</dbReference>
<dbReference type="GO" id="GO:0003700">
    <property type="term" value="F:DNA-binding transcription factor activity"/>
    <property type="evidence" value="ECO:0007669"/>
    <property type="project" value="InterPro"/>
</dbReference>
<dbReference type="OrthoDB" id="9802263at2"/>
<accession>A0A395LLK8</accession>
<dbReference type="SMART" id="SM00342">
    <property type="entry name" value="HTH_ARAC"/>
    <property type="match status" value="1"/>
</dbReference>
<dbReference type="GO" id="GO:0043565">
    <property type="term" value="F:sequence-specific DNA binding"/>
    <property type="evidence" value="ECO:0007669"/>
    <property type="project" value="InterPro"/>
</dbReference>
<keyword evidence="2" id="KW-0238">DNA-binding</keyword>
<dbReference type="PANTHER" id="PTHR46796">
    <property type="entry name" value="HTH-TYPE TRANSCRIPTIONAL ACTIVATOR RHAS-RELATED"/>
    <property type="match status" value="1"/>
</dbReference>
<sequence>MPLYDVSSPDGLRFSASVRAWLLTPVIIVDARLSRVRVERPSDLFLRDGCDDIVLQLLVDTTASGDADGKPFDARAGECVIHDRSKPLRMELDEGHNITVAFRREFIEEALPCAQLHGLVLRMGMVHLLAGLLRELPKALAQSAPEPIDVAKLLRAAIAAAVHETEPLVGAGSDEAMTRRAKQYIADHLSDAIDVRSICTGLGVSRSRLYRAFHDEAGVAGYIQRLRLTRMHRALSDPQEKRSISELAHDHGYADSAHFSRSFRRSFGYSATTLRKSVAERRGLHIPQADPQRDDVPRIYASWEAERR</sequence>
<gene>
    <name evidence="5" type="ORF">DL238_00905</name>
</gene>
<evidence type="ECO:0000313" key="6">
    <source>
        <dbReference type="Proteomes" id="UP000254101"/>
    </source>
</evidence>
<dbReference type="PANTHER" id="PTHR46796:SF6">
    <property type="entry name" value="ARAC SUBFAMILY"/>
    <property type="match status" value="1"/>
</dbReference>
<keyword evidence="1" id="KW-0805">Transcription regulation</keyword>